<dbReference type="Pfam" id="PF06094">
    <property type="entry name" value="GGACT"/>
    <property type="match status" value="1"/>
</dbReference>
<protein>
    <submittedName>
        <fullName evidence="2">Gamma-glutamylcyclotransferase family protein</fullName>
    </submittedName>
</protein>
<accession>A0ABZ2UYD2</accession>
<gene>
    <name evidence="2" type="ORF">WJM97_10440</name>
</gene>
<keyword evidence="3" id="KW-1185">Reference proteome</keyword>
<dbReference type="InterPro" id="IPR013024">
    <property type="entry name" value="GGCT-like"/>
</dbReference>
<sequence length="142" mass="16189">MLNKSKTEFKNVINVFVYGTLKPGESNYYLCENYVIAAKQAVARGKLFHLPEGYPAMTPGDDQVHGYLLSFPDSQVLRILDELEDYHPNKSGSENLYQREYIEIFQPTGEFLGWAWVYLMTPEKVDQLSGIPQLNGCWTGDS</sequence>
<reference evidence="2 3" key="1">
    <citation type="submission" date="2024-04" db="EMBL/GenBank/DDBJ databases">
        <title>Okeanomitos corallinicola gen. &amp; sp. nov. (Nostocales, Cyanobacteria), a new toxic marine heterocyst-forming cyanobacterium from a coral reef.</title>
        <authorList>
            <person name="Li H."/>
            <person name="Li R."/>
            <person name="Kang J."/>
            <person name="Hii K.S."/>
            <person name="Mohamed H.F."/>
            <person name="Xu X."/>
            <person name="Luo Z."/>
        </authorList>
    </citation>
    <scope>NUCLEOTIDE SEQUENCE [LARGE SCALE GENOMIC DNA]</scope>
    <source>
        <strain evidence="2 3">TIOX110</strain>
    </source>
</reference>
<dbReference type="Proteomes" id="UP001483337">
    <property type="component" value="Chromosome"/>
</dbReference>
<proteinExistence type="predicted"/>
<feature type="domain" description="Gamma-glutamylcyclotransferase AIG2-like" evidence="1">
    <location>
        <begin position="15"/>
        <end position="131"/>
    </location>
</feature>
<dbReference type="Gene3D" id="3.10.490.10">
    <property type="entry name" value="Gamma-glutamyl cyclotransferase-like"/>
    <property type="match status" value="1"/>
</dbReference>
<dbReference type="CDD" id="cd06661">
    <property type="entry name" value="GGCT_like"/>
    <property type="match status" value="1"/>
</dbReference>
<name>A0ABZ2UYD2_9CYAN</name>
<evidence type="ECO:0000313" key="2">
    <source>
        <dbReference type="EMBL" id="WZB90071.1"/>
    </source>
</evidence>
<dbReference type="InterPro" id="IPR009288">
    <property type="entry name" value="AIG2-like_dom"/>
</dbReference>
<dbReference type="EMBL" id="CP150886">
    <property type="protein sequence ID" value="WZB90071.1"/>
    <property type="molecule type" value="Genomic_DNA"/>
</dbReference>
<evidence type="ECO:0000313" key="3">
    <source>
        <dbReference type="Proteomes" id="UP001483337"/>
    </source>
</evidence>
<organism evidence="2 3">
    <name type="scientific">Okeanomitos corallinicola TIOX110</name>
    <dbReference type="NCBI Taxonomy" id="3133117"/>
    <lineage>
        <taxon>Bacteria</taxon>
        <taxon>Bacillati</taxon>
        <taxon>Cyanobacteriota</taxon>
        <taxon>Cyanophyceae</taxon>
        <taxon>Nostocales</taxon>
        <taxon>Aphanizomenonaceae</taxon>
        <taxon>Okeanomitos</taxon>
    </lineage>
</organism>
<dbReference type="SUPFAM" id="SSF110857">
    <property type="entry name" value="Gamma-glutamyl cyclotransferase-like"/>
    <property type="match status" value="1"/>
</dbReference>
<dbReference type="InterPro" id="IPR036568">
    <property type="entry name" value="GGCT-like_sf"/>
</dbReference>
<evidence type="ECO:0000259" key="1">
    <source>
        <dbReference type="Pfam" id="PF06094"/>
    </source>
</evidence>